<evidence type="ECO:0000256" key="5">
    <source>
        <dbReference type="ARBA" id="ARBA00022884"/>
    </source>
</evidence>
<keyword evidence="7" id="KW-0699">rRNA-binding</keyword>
<dbReference type="CDD" id="cd04163">
    <property type="entry name" value="Era"/>
    <property type="match status" value="1"/>
</dbReference>
<evidence type="ECO:0000256" key="6">
    <source>
        <dbReference type="ARBA" id="ARBA00023134"/>
    </source>
</evidence>
<accession>A0A5B8UGG2</accession>
<protein>
    <recommendedName>
        <fullName evidence="2 7">GTPase Era</fullName>
    </recommendedName>
</protein>
<dbReference type="InterPro" id="IPR030388">
    <property type="entry name" value="G_ERA_dom"/>
</dbReference>
<dbReference type="PANTHER" id="PTHR42698:SF1">
    <property type="entry name" value="GTPASE ERA, MITOCHONDRIAL"/>
    <property type="match status" value="1"/>
</dbReference>
<dbReference type="Pfam" id="PF07650">
    <property type="entry name" value="KH_2"/>
    <property type="match status" value="1"/>
</dbReference>
<dbReference type="GO" id="GO:0043024">
    <property type="term" value="F:ribosomal small subunit binding"/>
    <property type="evidence" value="ECO:0007669"/>
    <property type="project" value="TreeGrafter"/>
</dbReference>
<feature type="domain" description="Era-type G" evidence="11">
    <location>
        <begin position="2"/>
        <end position="167"/>
    </location>
</feature>
<comment type="function">
    <text evidence="7">An essential GTPase that binds both GDP and GTP, with rapid nucleotide exchange. Plays a role in 16S rRNA processing and 30S ribosomal subunit biogenesis and possibly also in cell cycle regulation and energy metabolism.</text>
</comment>
<keyword evidence="7" id="KW-0472">Membrane</keyword>
<dbReference type="FunFam" id="3.30.300.20:FF:000003">
    <property type="entry name" value="GTPase Era"/>
    <property type="match status" value="1"/>
</dbReference>
<dbReference type="OrthoDB" id="9805918at2"/>
<comment type="subcellular location">
    <subcellularLocation>
        <location evidence="7">Cytoplasm</location>
    </subcellularLocation>
    <subcellularLocation>
        <location evidence="7">Cell membrane</location>
        <topology evidence="7">Peripheral membrane protein</topology>
    </subcellularLocation>
</comment>
<dbReference type="NCBIfam" id="TIGR00231">
    <property type="entry name" value="small_GTP"/>
    <property type="match status" value="1"/>
</dbReference>
<keyword evidence="6 7" id="KW-0342">GTP-binding</keyword>
<dbReference type="Pfam" id="PF01926">
    <property type="entry name" value="MMR_HSR1"/>
    <property type="match status" value="1"/>
</dbReference>
<keyword evidence="13" id="KW-1185">Reference proteome</keyword>
<dbReference type="SUPFAM" id="SSF52540">
    <property type="entry name" value="P-loop containing nucleoside triphosphate hydrolases"/>
    <property type="match status" value="1"/>
</dbReference>
<comment type="subunit">
    <text evidence="7">Monomer.</text>
</comment>
<keyword evidence="7" id="KW-0963">Cytoplasm</keyword>
<feature type="binding site" evidence="7">
    <location>
        <begin position="117"/>
        <end position="120"/>
    </location>
    <ligand>
        <name>GTP</name>
        <dbReference type="ChEBI" id="CHEBI:37565"/>
    </ligand>
</feature>
<evidence type="ECO:0000259" key="11">
    <source>
        <dbReference type="PROSITE" id="PS51713"/>
    </source>
</evidence>
<organism evidence="12 13">
    <name type="scientific">Flavisolibacter ginsenosidimutans</name>
    <dbReference type="NCBI Taxonomy" id="661481"/>
    <lineage>
        <taxon>Bacteria</taxon>
        <taxon>Pseudomonadati</taxon>
        <taxon>Bacteroidota</taxon>
        <taxon>Chitinophagia</taxon>
        <taxon>Chitinophagales</taxon>
        <taxon>Chitinophagaceae</taxon>
        <taxon>Flavisolibacter</taxon>
    </lineage>
</organism>
<dbReference type="InterPro" id="IPR006073">
    <property type="entry name" value="GTP-bd"/>
</dbReference>
<dbReference type="GO" id="GO:0005525">
    <property type="term" value="F:GTP binding"/>
    <property type="evidence" value="ECO:0007669"/>
    <property type="project" value="UniProtKB-UniRule"/>
</dbReference>
<dbReference type="Gene3D" id="3.40.50.300">
    <property type="entry name" value="P-loop containing nucleotide triphosphate hydrolases"/>
    <property type="match status" value="1"/>
</dbReference>
<dbReference type="GO" id="GO:0005829">
    <property type="term" value="C:cytosol"/>
    <property type="evidence" value="ECO:0007669"/>
    <property type="project" value="TreeGrafter"/>
</dbReference>
<dbReference type="InterPro" id="IPR015946">
    <property type="entry name" value="KH_dom-like_a/b"/>
</dbReference>
<evidence type="ECO:0000256" key="8">
    <source>
        <dbReference type="PROSITE-ProRule" id="PRU01050"/>
    </source>
</evidence>
<gene>
    <name evidence="7" type="primary">era</name>
    <name evidence="12" type="ORF">FSB75_05630</name>
</gene>
<dbReference type="PROSITE" id="PS51713">
    <property type="entry name" value="G_ERA"/>
    <property type="match status" value="1"/>
</dbReference>
<evidence type="ECO:0000256" key="9">
    <source>
        <dbReference type="RuleBase" id="RU003761"/>
    </source>
</evidence>
<feature type="region of interest" description="G1" evidence="8">
    <location>
        <begin position="10"/>
        <end position="17"/>
    </location>
</feature>
<feature type="binding site" evidence="7">
    <location>
        <begin position="57"/>
        <end position="61"/>
    </location>
    <ligand>
        <name>GTP</name>
        <dbReference type="ChEBI" id="CHEBI:37565"/>
    </ligand>
</feature>
<evidence type="ECO:0000256" key="2">
    <source>
        <dbReference type="ARBA" id="ARBA00020484"/>
    </source>
</evidence>
<reference evidence="12 13" key="1">
    <citation type="journal article" date="2015" name="Int. J. Syst. Evol. Microbiol.">
        <title>Flavisolibacter ginsenosidimutans sp. nov., with ginsenoside-converting activity isolated from soil used for cultivating ginseng.</title>
        <authorList>
            <person name="Zhao Y."/>
            <person name="Liu Q."/>
            <person name="Kang M.S."/>
            <person name="Jin F."/>
            <person name="Yu H."/>
            <person name="Im W.T."/>
        </authorList>
    </citation>
    <scope>NUCLEOTIDE SEQUENCE [LARGE SCALE GENOMIC DNA]</scope>
    <source>
        <strain evidence="12 13">Gsoil 636</strain>
    </source>
</reference>
<evidence type="ECO:0000259" key="10">
    <source>
        <dbReference type="PROSITE" id="PS50823"/>
    </source>
</evidence>
<dbReference type="AlphaFoldDB" id="A0A5B8UGG2"/>
<dbReference type="NCBIfam" id="TIGR00436">
    <property type="entry name" value="era"/>
    <property type="match status" value="1"/>
</dbReference>
<feature type="domain" description="KH type-2" evidence="10">
    <location>
        <begin position="190"/>
        <end position="274"/>
    </location>
</feature>
<dbReference type="InterPro" id="IPR027417">
    <property type="entry name" value="P-loop_NTPase"/>
</dbReference>
<evidence type="ECO:0000313" key="12">
    <source>
        <dbReference type="EMBL" id="QEC55406.1"/>
    </source>
</evidence>
<dbReference type="GO" id="GO:0003924">
    <property type="term" value="F:GTPase activity"/>
    <property type="evidence" value="ECO:0007669"/>
    <property type="project" value="UniProtKB-UniRule"/>
</dbReference>
<comment type="similarity">
    <text evidence="1 7 8 9">Belongs to the TRAFAC class TrmE-Era-EngA-EngB-Septin-like GTPase superfamily. Era GTPase family.</text>
</comment>
<keyword evidence="4 7" id="KW-0547">Nucleotide-binding</keyword>
<dbReference type="InterPro" id="IPR009019">
    <property type="entry name" value="KH_sf_prok-type"/>
</dbReference>
<evidence type="ECO:0000313" key="13">
    <source>
        <dbReference type="Proteomes" id="UP000321204"/>
    </source>
</evidence>
<evidence type="ECO:0000256" key="1">
    <source>
        <dbReference type="ARBA" id="ARBA00007921"/>
    </source>
</evidence>
<dbReference type="EMBL" id="CP042433">
    <property type="protein sequence ID" value="QEC55406.1"/>
    <property type="molecule type" value="Genomic_DNA"/>
</dbReference>
<dbReference type="HAMAP" id="MF_00367">
    <property type="entry name" value="GTPase_Era"/>
    <property type="match status" value="1"/>
</dbReference>
<evidence type="ECO:0000256" key="3">
    <source>
        <dbReference type="ARBA" id="ARBA00022517"/>
    </source>
</evidence>
<dbReference type="PANTHER" id="PTHR42698">
    <property type="entry name" value="GTPASE ERA"/>
    <property type="match status" value="1"/>
</dbReference>
<keyword evidence="7" id="KW-1003">Cell membrane</keyword>
<dbReference type="InterPro" id="IPR004044">
    <property type="entry name" value="KH_dom_type_2"/>
</dbReference>
<dbReference type="NCBIfam" id="NF000908">
    <property type="entry name" value="PRK00089.1"/>
    <property type="match status" value="1"/>
</dbReference>
<keyword evidence="5 7" id="KW-0694">RNA-binding</keyword>
<dbReference type="PROSITE" id="PS50823">
    <property type="entry name" value="KH_TYPE_2"/>
    <property type="match status" value="1"/>
</dbReference>
<dbReference type="CDD" id="cd22534">
    <property type="entry name" value="KH-II_Era"/>
    <property type="match status" value="1"/>
</dbReference>
<dbReference type="GO" id="GO:0005886">
    <property type="term" value="C:plasma membrane"/>
    <property type="evidence" value="ECO:0007669"/>
    <property type="project" value="UniProtKB-SubCell"/>
</dbReference>
<evidence type="ECO:0000256" key="4">
    <source>
        <dbReference type="ARBA" id="ARBA00022741"/>
    </source>
</evidence>
<dbReference type="Gene3D" id="3.30.300.20">
    <property type="match status" value="1"/>
</dbReference>
<dbReference type="SUPFAM" id="SSF54814">
    <property type="entry name" value="Prokaryotic type KH domain (KH-domain type II)"/>
    <property type="match status" value="1"/>
</dbReference>
<dbReference type="Proteomes" id="UP000321204">
    <property type="component" value="Chromosome"/>
</dbReference>
<sequence>MKAGFVNIFGKPNAGKSTLLNALMQEKLAIVSPKVQTTRHRIKGILSTGDYQIIFSDTPGIIDPKYKLHEKMMQAVKSALEDADLALLLVDVKDDLNEADQIFSALRLKVPSLVVVNKTDNGSKEQIEKATTFFKEKKYAKEVIAVSALKGIGVAELLQKIVGYLPEGEPFYAEDEISDLPTKFFVAEIIREKIYALFEEEIPYQTTVVVAEFKQKSTLIKIRAEIVVQRESQKAIIIGDGGKMIKQIGSMARVEIEKFLEQKVFLELFVKVRPNWRENDLYLKEYGY</sequence>
<keyword evidence="3 7" id="KW-0690">Ribosome biogenesis</keyword>
<dbReference type="GO" id="GO:0070181">
    <property type="term" value="F:small ribosomal subunit rRNA binding"/>
    <property type="evidence" value="ECO:0007669"/>
    <property type="project" value="UniProtKB-UniRule"/>
</dbReference>
<dbReference type="RefSeq" id="WP_146784031.1">
    <property type="nucleotide sequence ID" value="NZ_BAABIO010000002.1"/>
</dbReference>
<feature type="region of interest" description="G5" evidence="8">
    <location>
        <begin position="146"/>
        <end position="148"/>
    </location>
</feature>
<feature type="region of interest" description="G3" evidence="8">
    <location>
        <begin position="57"/>
        <end position="60"/>
    </location>
</feature>
<proteinExistence type="inferred from homology"/>
<feature type="binding site" evidence="7">
    <location>
        <begin position="10"/>
        <end position="17"/>
    </location>
    <ligand>
        <name>GTP</name>
        <dbReference type="ChEBI" id="CHEBI:37565"/>
    </ligand>
</feature>
<dbReference type="GO" id="GO:0000028">
    <property type="term" value="P:ribosomal small subunit assembly"/>
    <property type="evidence" value="ECO:0007669"/>
    <property type="project" value="TreeGrafter"/>
</dbReference>
<name>A0A5B8UGG2_9BACT</name>
<evidence type="ECO:0000256" key="7">
    <source>
        <dbReference type="HAMAP-Rule" id="MF_00367"/>
    </source>
</evidence>
<dbReference type="KEGG" id="fgg:FSB75_05630"/>
<feature type="region of interest" description="G2" evidence="8">
    <location>
        <begin position="36"/>
        <end position="40"/>
    </location>
</feature>
<feature type="region of interest" description="G4" evidence="8">
    <location>
        <begin position="117"/>
        <end position="120"/>
    </location>
</feature>
<dbReference type="InterPro" id="IPR005225">
    <property type="entry name" value="Small_GTP-bd"/>
</dbReference>
<dbReference type="InterPro" id="IPR005662">
    <property type="entry name" value="GTPase_Era-like"/>
</dbReference>